<feature type="transmembrane region" description="Helical" evidence="1">
    <location>
        <begin position="212"/>
        <end position="238"/>
    </location>
</feature>
<feature type="transmembrane region" description="Helical" evidence="1">
    <location>
        <begin position="317"/>
        <end position="335"/>
    </location>
</feature>
<feature type="transmembrane region" description="Helical" evidence="1">
    <location>
        <begin position="250"/>
        <end position="272"/>
    </location>
</feature>
<keyword evidence="1" id="KW-0812">Transmembrane</keyword>
<comment type="caution">
    <text evidence="2">The sequence shown here is derived from an EMBL/GenBank/DDBJ whole genome shotgun (WGS) entry which is preliminary data.</text>
</comment>
<dbReference type="Proteomes" id="UP000034837">
    <property type="component" value="Unassembled WGS sequence"/>
</dbReference>
<dbReference type="EMBL" id="LCDO01000007">
    <property type="protein sequence ID" value="KKS56672.1"/>
    <property type="molecule type" value="Genomic_DNA"/>
</dbReference>
<feature type="transmembrane region" description="Helical" evidence="1">
    <location>
        <begin position="347"/>
        <end position="368"/>
    </location>
</feature>
<evidence type="ECO:0008006" key="4">
    <source>
        <dbReference type="Google" id="ProtNLM"/>
    </source>
</evidence>
<proteinExistence type="predicted"/>
<name>A0A0G1A6J9_9BACT</name>
<organism evidence="2 3">
    <name type="scientific">Candidatus Magasanikbacteria bacterium GW2011_GWA2_42_32</name>
    <dbReference type="NCBI Taxonomy" id="1619039"/>
    <lineage>
        <taxon>Bacteria</taxon>
        <taxon>Candidatus Magasanikiibacteriota</taxon>
    </lineage>
</organism>
<sequence>MIKMNLHFAIKKHFLFLAILLIVSAYLGLKALPEDSWDDWAFGSAQTMMTMKYWRENGIIASKFFFTPVGYSKAALHIDEPEMRHHARGSTTGGLIGNRFYYTHYPSGYLLPHGLLEKIGLESRFGHRMMALFFSLAGIIFMYALFNIITTKTVSLIAVIYYIGSVMFLGLSDSLANMPMDDFLRFLIMFLSAYSAFKISDGGLEKRLSFLIWFLYFILALSSYDSTFFIFVWLIGLDVITKKKFLWRKWLLYASAPFLAFSLQMLQNVWYLGVKDAWMDFYGSFKFRTSHAPGSMFLEKNIRAVFSPLVYMTSARARFAIIVTGFLFAAFVFLRNRFSYKWPDFKIIVLLFLSAASYPFILVSSGYFPYQGRQMAPFVAILLSSATVSVYFIIKKSIQTKNYKTQNIAVVFFLVCLTGFFWLLQFNRTYDYVKNWPNNKVDQKIINFASDIKKAADGKDAMVFMMSSLSEHRYPQPEQTFEYYVGLPILSFKNSEDLINDLEWLKNRSETYFLPIVVLENPEQTKYFTNLSDKKAILITQNEK</sequence>
<dbReference type="AlphaFoldDB" id="A0A0G1A6J9"/>
<feature type="transmembrane region" description="Helical" evidence="1">
    <location>
        <begin position="154"/>
        <end position="171"/>
    </location>
</feature>
<evidence type="ECO:0000313" key="3">
    <source>
        <dbReference type="Proteomes" id="UP000034837"/>
    </source>
</evidence>
<keyword evidence="1" id="KW-0472">Membrane</keyword>
<evidence type="ECO:0000256" key="1">
    <source>
        <dbReference type="SAM" id="Phobius"/>
    </source>
</evidence>
<feature type="transmembrane region" description="Helical" evidence="1">
    <location>
        <begin position="374"/>
        <end position="394"/>
    </location>
</feature>
<accession>A0A0G1A6J9</accession>
<feature type="transmembrane region" description="Helical" evidence="1">
    <location>
        <begin position="406"/>
        <end position="424"/>
    </location>
</feature>
<feature type="transmembrane region" description="Helical" evidence="1">
    <location>
        <begin position="129"/>
        <end position="148"/>
    </location>
</feature>
<reference evidence="2 3" key="1">
    <citation type="journal article" date="2015" name="Nature">
        <title>rRNA introns, odd ribosomes, and small enigmatic genomes across a large radiation of phyla.</title>
        <authorList>
            <person name="Brown C.T."/>
            <person name="Hug L.A."/>
            <person name="Thomas B.C."/>
            <person name="Sharon I."/>
            <person name="Castelle C.J."/>
            <person name="Singh A."/>
            <person name="Wilkins M.J."/>
            <person name="Williams K.H."/>
            <person name="Banfield J.F."/>
        </authorList>
    </citation>
    <scope>NUCLEOTIDE SEQUENCE [LARGE SCALE GENOMIC DNA]</scope>
</reference>
<protein>
    <recommendedName>
        <fullName evidence="4">Glycosyltransferase RgtA/B/C/D-like domain-containing protein</fullName>
    </recommendedName>
</protein>
<evidence type="ECO:0000313" key="2">
    <source>
        <dbReference type="EMBL" id="KKS56672.1"/>
    </source>
</evidence>
<gene>
    <name evidence="2" type="ORF">UV20_C0007G0009</name>
</gene>
<keyword evidence="1" id="KW-1133">Transmembrane helix</keyword>